<name>A0ABW1C7R0_9ACTN</name>
<keyword evidence="3" id="KW-1185">Reference proteome</keyword>
<evidence type="ECO:0000313" key="3">
    <source>
        <dbReference type="Proteomes" id="UP001596096"/>
    </source>
</evidence>
<evidence type="ECO:0000313" key="2">
    <source>
        <dbReference type="EMBL" id="MFC5821352.1"/>
    </source>
</evidence>
<dbReference type="Proteomes" id="UP001596096">
    <property type="component" value="Unassembled WGS sequence"/>
</dbReference>
<keyword evidence="1" id="KW-0732">Signal</keyword>
<reference evidence="3" key="1">
    <citation type="journal article" date="2019" name="Int. J. Syst. Evol. Microbiol.">
        <title>The Global Catalogue of Microorganisms (GCM) 10K type strain sequencing project: providing services to taxonomists for standard genome sequencing and annotation.</title>
        <authorList>
            <consortium name="The Broad Institute Genomics Platform"/>
            <consortium name="The Broad Institute Genome Sequencing Center for Infectious Disease"/>
            <person name="Wu L."/>
            <person name="Ma J."/>
        </authorList>
    </citation>
    <scope>NUCLEOTIDE SEQUENCE [LARGE SCALE GENOMIC DNA]</scope>
    <source>
        <strain evidence="3">CGMCC 4.7106</strain>
    </source>
</reference>
<proteinExistence type="predicted"/>
<feature type="signal peptide" evidence="1">
    <location>
        <begin position="1"/>
        <end position="22"/>
    </location>
</feature>
<dbReference type="RefSeq" id="WP_219549619.1">
    <property type="nucleotide sequence ID" value="NZ_JAHKRN010000049.1"/>
</dbReference>
<sequence>MKRFSITAIALACALAVAPALAAQPADAAAKPNLRSCYDGKCTFTFTKPVSFRVSATYGSRKIRVSKVDAETVAVQTTSVRRVNGRVLTTGGGVNLGEGGRGSVGGLSFRVLSVTDRGATIRFTG</sequence>
<dbReference type="EMBL" id="JBHSNW010000033">
    <property type="protein sequence ID" value="MFC5821352.1"/>
    <property type="molecule type" value="Genomic_DNA"/>
</dbReference>
<organism evidence="2 3">
    <name type="scientific">Nonomuraea harbinensis</name>
    <dbReference type="NCBI Taxonomy" id="1286938"/>
    <lineage>
        <taxon>Bacteria</taxon>
        <taxon>Bacillati</taxon>
        <taxon>Actinomycetota</taxon>
        <taxon>Actinomycetes</taxon>
        <taxon>Streptosporangiales</taxon>
        <taxon>Streptosporangiaceae</taxon>
        <taxon>Nonomuraea</taxon>
    </lineage>
</organism>
<gene>
    <name evidence="2" type="ORF">ACFPUY_40235</name>
</gene>
<feature type="chain" id="PRO_5047265017" evidence="1">
    <location>
        <begin position="23"/>
        <end position="125"/>
    </location>
</feature>
<accession>A0ABW1C7R0</accession>
<evidence type="ECO:0000256" key="1">
    <source>
        <dbReference type="SAM" id="SignalP"/>
    </source>
</evidence>
<protein>
    <submittedName>
        <fullName evidence="2">Uncharacterized protein</fullName>
    </submittedName>
</protein>
<comment type="caution">
    <text evidence="2">The sequence shown here is derived from an EMBL/GenBank/DDBJ whole genome shotgun (WGS) entry which is preliminary data.</text>
</comment>